<proteinExistence type="predicted"/>
<dbReference type="InterPro" id="IPR050411">
    <property type="entry name" value="AlphaKG_dependent_hydroxylases"/>
</dbReference>
<keyword evidence="5" id="KW-0223">Dioxygenase</keyword>
<dbReference type="GO" id="GO:0017000">
    <property type="term" value="P:antibiotic biosynthetic process"/>
    <property type="evidence" value="ECO:0007669"/>
    <property type="project" value="UniProtKB-KW"/>
</dbReference>
<accession>A0A059DXQ0</accession>
<feature type="domain" description="TauD/TfdA-like" evidence="4">
    <location>
        <begin position="90"/>
        <end position="331"/>
    </location>
</feature>
<evidence type="ECO:0000256" key="2">
    <source>
        <dbReference type="ARBA" id="ARBA00023002"/>
    </source>
</evidence>
<protein>
    <submittedName>
        <fullName evidence="5">Taurine dioxygenase</fullName>
    </submittedName>
</protein>
<sequence length="380" mass="42706">MHPALIFSIPNLLNFLSLEAMMTTETVCKPVTTAAAWRGDEIKAGEEWIYHLSPEQVEELEDLGARFVEVDPDLRFVQASEYPLTACANAVEAWGRDVDTGRGFVLVRGLRTHLYSDALSSAIYYILGLHMGDPIRQNEMGDLIDHIYATSDKTMDDPTALSSKVRDKLVYHSDSSDIVALMCLRPAKEGGASCLVSGAEIYNEILRRRPDLAPLLLEPFHWDWRRQDHNAPANTYTSPVISIEEGVFSMYAGSLYILTAQEYPGVPKLTDAQKEVLALFDEITYEPGMAIDMDFRPGDIQWLSNYAALHSRTEFFDHPEPQRKRHLLRLWLSRDAGRPVVEGFGKNGVVQVREKPREGVDDEVIGKFHVADAAVPRMIS</sequence>
<dbReference type="Proteomes" id="UP000024547">
    <property type="component" value="Unassembled WGS sequence"/>
</dbReference>
<dbReference type="InterPro" id="IPR042098">
    <property type="entry name" value="TauD-like_sf"/>
</dbReference>
<dbReference type="PANTHER" id="PTHR10696">
    <property type="entry name" value="GAMMA-BUTYROBETAINE HYDROXYLASE-RELATED"/>
    <property type="match status" value="1"/>
</dbReference>
<dbReference type="eggNOG" id="COG2197">
    <property type="taxonomic scope" value="Bacteria"/>
</dbReference>
<gene>
    <name evidence="5" type="ORF">HY36_09960</name>
</gene>
<dbReference type="Gene3D" id="3.60.130.10">
    <property type="entry name" value="Clavaminate synthase-like"/>
    <property type="match status" value="1"/>
</dbReference>
<dbReference type="EMBL" id="AWFH01000061">
    <property type="protein sequence ID" value="KCZ58174.1"/>
    <property type="molecule type" value="Genomic_DNA"/>
</dbReference>
<reference evidence="5 6" key="1">
    <citation type="journal article" date="2014" name="Antonie Van Leeuwenhoek">
        <title>Hyphomonas beringensis sp. nov. and Hyphomonas chukchiensis sp. nov., isolated from surface seawater of the Bering Sea and Chukchi Sea.</title>
        <authorList>
            <person name="Li C."/>
            <person name="Lai Q."/>
            <person name="Li G."/>
            <person name="Dong C."/>
            <person name="Wang J."/>
            <person name="Liao Y."/>
            <person name="Shao Z."/>
        </authorList>
    </citation>
    <scope>NUCLEOTIDE SEQUENCE [LARGE SCALE GENOMIC DNA]</scope>
    <source>
        <strain evidence="5 6">22II1-22F38</strain>
    </source>
</reference>
<evidence type="ECO:0000259" key="4">
    <source>
        <dbReference type="Pfam" id="PF02668"/>
    </source>
</evidence>
<dbReference type="AlphaFoldDB" id="A0A059DXQ0"/>
<keyword evidence="2" id="KW-0560">Oxidoreductase</keyword>
<comment type="caution">
    <text evidence="5">The sequence shown here is derived from an EMBL/GenBank/DDBJ whole genome shotgun (WGS) entry which is preliminary data.</text>
</comment>
<dbReference type="PANTHER" id="PTHR10696:SF56">
    <property type="entry name" value="TAUD_TFDA-LIKE DOMAIN-CONTAINING PROTEIN"/>
    <property type="match status" value="1"/>
</dbReference>
<comment type="cofactor">
    <cofactor evidence="1">
        <name>Fe(2+)</name>
        <dbReference type="ChEBI" id="CHEBI:29033"/>
    </cofactor>
</comment>
<dbReference type="GO" id="GO:0016706">
    <property type="term" value="F:2-oxoglutarate-dependent dioxygenase activity"/>
    <property type="evidence" value="ECO:0007669"/>
    <property type="project" value="UniProtKB-ARBA"/>
</dbReference>
<evidence type="ECO:0000256" key="3">
    <source>
        <dbReference type="ARBA" id="ARBA00023194"/>
    </source>
</evidence>
<evidence type="ECO:0000313" key="5">
    <source>
        <dbReference type="EMBL" id="KCZ58174.1"/>
    </source>
</evidence>
<name>A0A059DXQ0_9PROT</name>
<dbReference type="STRING" id="1280948.HY36_09960"/>
<dbReference type="PATRIC" id="fig|1280948.3.peg.3112"/>
<evidence type="ECO:0000313" key="6">
    <source>
        <dbReference type="Proteomes" id="UP000024547"/>
    </source>
</evidence>
<dbReference type="SUPFAM" id="SSF51197">
    <property type="entry name" value="Clavaminate synthase-like"/>
    <property type="match status" value="1"/>
</dbReference>
<organism evidence="5 6">
    <name type="scientific">Hyphomonas atlantica</name>
    <dbReference type="NCBI Taxonomy" id="1280948"/>
    <lineage>
        <taxon>Bacteria</taxon>
        <taxon>Pseudomonadati</taxon>
        <taxon>Pseudomonadota</taxon>
        <taxon>Alphaproteobacteria</taxon>
        <taxon>Hyphomonadales</taxon>
        <taxon>Hyphomonadaceae</taxon>
        <taxon>Hyphomonas</taxon>
    </lineage>
</organism>
<keyword evidence="3" id="KW-0045">Antibiotic biosynthesis</keyword>
<keyword evidence="6" id="KW-1185">Reference proteome</keyword>
<evidence type="ECO:0000256" key="1">
    <source>
        <dbReference type="ARBA" id="ARBA00001954"/>
    </source>
</evidence>
<dbReference type="Pfam" id="PF02668">
    <property type="entry name" value="TauD"/>
    <property type="match status" value="1"/>
</dbReference>
<dbReference type="InterPro" id="IPR003819">
    <property type="entry name" value="TauD/TfdA-like"/>
</dbReference>